<protein>
    <submittedName>
        <fullName evidence="1">Uncharacterized protein</fullName>
    </submittedName>
</protein>
<comment type="caution">
    <text evidence="1">The sequence shown here is derived from an EMBL/GenBank/DDBJ whole genome shotgun (WGS) entry which is preliminary data.</text>
</comment>
<proteinExistence type="predicted"/>
<sequence>MAGAGSFVIVGENIHCTRKVKRGGKRAKKLDDGREVVVFADQAGNEQHLPIPQSIQNGDVFKGGMVPHVAAAV</sequence>
<feature type="non-terminal residue" evidence="1">
    <location>
        <position position="73"/>
    </location>
</feature>
<dbReference type="EMBL" id="BARS01048432">
    <property type="protein sequence ID" value="GAG36439.1"/>
    <property type="molecule type" value="Genomic_DNA"/>
</dbReference>
<accession>X0WZR5</accession>
<evidence type="ECO:0000313" key="1">
    <source>
        <dbReference type="EMBL" id="GAG36439.1"/>
    </source>
</evidence>
<gene>
    <name evidence="1" type="ORF">S01H1_72594</name>
</gene>
<organism evidence="1">
    <name type="scientific">marine sediment metagenome</name>
    <dbReference type="NCBI Taxonomy" id="412755"/>
    <lineage>
        <taxon>unclassified sequences</taxon>
        <taxon>metagenomes</taxon>
        <taxon>ecological metagenomes</taxon>
    </lineage>
</organism>
<reference evidence="1" key="1">
    <citation type="journal article" date="2014" name="Front. Microbiol.">
        <title>High frequency of phylogenetically diverse reductive dehalogenase-homologous genes in deep subseafloor sedimentary metagenomes.</title>
        <authorList>
            <person name="Kawai M."/>
            <person name="Futagami T."/>
            <person name="Toyoda A."/>
            <person name="Takaki Y."/>
            <person name="Nishi S."/>
            <person name="Hori S."/>
            <person name="Arai W."/>
            <person name="Tsubouchi T."/>
            <person name="Morono Y."/>
            <person name="Uchiyama I."/>
            <person name="Ito T."/>
            <person name="Fujiyama A."/>
            <person name="Inagaki F."/>
            <person name="Takami H."/>
        </authorList>
    </citation>
    <scope>NUCLEOTIDE SEQUENCE</scope>
    <source>
        <strain evidence="1">Expedition CK06-06</strain>
    </source>
</reference>
<dbReference type="AlphaFoldDB" id="X0WZR5"/>
<name>X0WZR5_9ZZZZ</name>